<evidence type="ECO:0000313" key="12">
    <source>
        <dbReference type="EMBL" id="MEM5501119.1"/>
    </source>
</evidence>
<dbReference type="HAMAP" id="MF_00027">
    <property type="entry name" value="CobB_CbiA"/>
    <property type="match status" value="1"/>
</dbReference>
<dbReference type="InterPro" id="IPR011698">
    <property type="entry name" value="GATase_3"/>
</dbReference>
<keyword evidence="6 9" id="KW-0067">ATP-binding</keyword>
<evidence type="ECO:0000256" key="8">
    <source>
        <dbReference type="ARBA" id="ARBA00022962"/>
    </source>
</evidence>
<dbReference type="RefSeq" id="WP_342847617.1">
    <property type="nucleotide sequence ID" value="NZ_JBBMQO010000003.1"/>
</dbReference>
<dbReference type="CDD" id="cd05388">
    <property type="entry name" value="CobB_N"/>
    <property type="match status" value="1"/>
</dbReference>
<dbReference type="InterPro" id="IPR002586">
    <property type="entry name" value="CobQ/CobB/MinD/ParA_Nub-bd_dom"/>
</dbReference>
<dbReference type="NCBIfam" id="TIGR00379">
    <property type="entry name" value="cobB"/>
    <property type="match status" value="1"/>
</dbReference>
<evidence type="ECO:0000256" key="2">
    <source>
        <dbReference type="ARBA" id="ARBA00006205"/>
    </source>
</evidence>
<dbReference type="EC" id="6.3.5.9" evidence="9"/>
<dbReference type="NCBIfam" id="NF002204">
    <property type="entry name" value="PRK01077.1"/>
    <property type="match status" value="1"/>
</dbReference>
<keyword evidence="3 9" id="KW-0169">Cobalamin biosynthesis</keyword>
<dbReference type="Proteomes" id="UP001477870">
    <property type="component" value="Unassembled WGS sequence"/>
</dbReference>
<gene>
    <name evidence="9" type="primary">cobB</name>
    <name evidence="12" type="ORF">WNY59_05915</name>
</gene>
<dbReference type="SUPFAM" id="SSF52540">
    <property type="entry name" value="P-loop containing nucleoside triphosphate hydrolases"/>
    <property type="match status" value="1"/>
</dbReference>
<keyword evidence="4 9" id="KW-0436">Ligase</keyword>
<dbReference type="EMBL" id="JBBMQO010000003">
    <property type="protein sequence ID" value="MEM5501119.1"/>
    <property type="molecule type" value="Genomic_DNA"/>
</dbReference>
<dbReference type="Pfam" id="PF01656">
    <property type="entry name" value="CbiA"/>
    <property type="match status" value="1"/>
</dbReference>
<dbReference type="PANTHER" id="PTHR43873">
    <property type="entry name" value="COBYRINATE A,C-DIAMIDE SYNTHASE"/>
    <property type="match status" value="1"/>
</dbReference>
<feature type="active site" description="Nucleophile" evidence="9">
    <location>
        <position position="322"/>
    </location>
</feature>
<evidence type="ECO:0000259" key="11">
    <source>
        <dbReference type="Pfam" id="PF07685"/>
    </source>
</evidence>
<evidence type="ECO:0000256" key="1">
    <source>
        <dbReference type="ARBA" id="ARBA00001946"/>
    </source>
</evidence>
<dbReference type="SUPFAM" id="SSF52317">
    <property type="entry name" value="Class I glutamine amidotransferase-like"/>
    <property type="match status" value="1"/>
</dbReference>
<feature type="domain" description="CobB/CobQ-like glutamine amidotransferase" evidence="11">
    <location>
        <begin position="240"/>
        <end position="424"/>
    </location>
</feature>
<organism evidence="12 13">
    <name type="scientific">Ahrensia kielensis</name>
    <dbReference type="NCBI Taxonomy" id="76980"/>
    <lineage>
        <taxon>Bacteria</taxon>
        <taxon>Pseudomonadati</taxon>
        <taxon>Pseudomonadota</taxon>
        <taxon>Alphaproteobacteria</taxon>
        <taxon>Hyphomicrobiales</taxon>
        <taxon>Ahrensiaceae</taxon>
        <taxon>Ahrensia</taxon>
    </lineage>
</organism>
<evidence type="ECO:0000256" key="3">
    <source>
        <dbReference type="ARBA" id="ARBA00022573"/>
    </source>
</evidence>
<evidence type="ECO:0000256" key="6">
    <source>
        <dbReference type="ARBA" id="ARBA00022840"/>
    </source>
</evidence>
<keyword evidence="13" id="KW-1185">Reference proteome</keyword>
<evidence type="ECO:0000256" key="7">
    <source>
        <dbReference type="ARBA" id="ARBA00022842"/>
    </source>
</evidence>
<comment type="cofactor">
    <cofactor evidence="1 9">
        <name>Mg(2+)</name>
        <dbReference type="ChEBI" id="CHEBI:18420"/>
    </cofactor>
</comment>
<evidence type="ECO:0000259" key="10">
    <source>
        <dbReference type="Pfam" id="PF01656"/>
    </source>
</evidence>
<reference evidence="12 13" key="1">
    <citation type="submission" date="2024-03" db="EMBL/GenBank/DDBJ databases">
        <title>Community enrichment and isolation of bacterial strains for fucoidan degradation.</title>
        <authorList>
            <person name="Sichert A."/>
        </authorList>
    </citation>
    <scope>NUCLEOTIDE SEQUENCE [LARGE SCALE GENOMIC DNA]</scope>
    <source>
        <strain evidence="12 13">AS62</strain>
    </source>
</reference>
<keyword evidence="8 9" id="KW-0315">Glutamine amidotransferase</keyword>
<comment type="caution">
    <text evidence="12">The sequence shown here is derived from an EMBL/GenBank/DDBJ whole genome shotgun (WGS) entry which is preliminary data.</text>
</comment>
<dbReference type="InterPro" id="IPR027417">
    <property type="entry name" value="P-loop_NTPase"/>
</dbReference>
<feature type="site" description="Increases nucleophilicity of active site Cys" evidence="9">
    <location>
        <position position="422"/>
    </location>
</feature>
<comment type="function">
    <text evidence="9">Catalyzes the ATP-dependent amidation of the two carboxylate groups at positions a and c of hydrogenobyrinate, using either L-glutamine or ammonia as the nitrogen source.</text>
</comment>
<comment type="domain">
    <text evidence="9">Comprises of two domains. The C-terminal domain contains the binding site for glutamine and catalyzes the hydrolysis of this substrate to glutamate and ammonia. The N-terminal domain is anticipated to bind ATP and hydrogenobyrinate and catalyzes the ultimate synthesis of the diamide product. The ammonia produced via the glutaminase domain is probably translocated to the adjacent domain via a molecular tunnel, where it reacts with an activated intermediate.</text>
</comment>
<evidence type="ECO:0000256" key="5">
    <source>
        <dbReference type="ARBA" id="ARBA00022741"/>
    </source>
</evidence>
<name>A0ABU9T5T1_9HYPH</name>
<dbReference type="InterPro" id="IPR004484">
    <property type="entry name" value="CbiA/CobB_synth"/>
</dbReference>
<keyword evidence="7 9" id="KW-0460">Magnesium</keyword>
<dbReference type="Pfam" id="PF07685">
    <property type="entry name" value="GATase_3"/>
    <property type="match status" value="1"/>
</dbReference>
<dbReference type="PANTHER" id="PTHR43873:SF1">
    <property type="entry name" value="COBYRINATE A,C-DIAMIDE SYNTHASE"/>
    <property type="match status" value="1"/>
</dbReference>
<feature type="domain" description="CobQ/CobB/MinD/ParA nucleotide binding" evidence="10">
    <location>
        <begin position="5"/>
        <end position="186"/>
    </location>
</feature>
<dbReference type="Gene3D" id="3.40.50.880">
    <property type="match status" value="1"/>
</dbReference>
<evidence type="ECO:0000256" key="9">
    <source>
        <dbReference type="HAMAP-Rule" id="MF_00027"/>
    </source>
</evidence>
<dbReference type="PROSITE" id="PS51274">
    <property type="entry name" value="GATASE_COBBQ"/>
    <property type="match status" value="1"/>
</dbReference>
<dbReference type="InterPro" id="IPR029062">
    <property type="entry name" value="Class_I_gatase-like"/>
</dbReference>
<keyword evidence="5 9" id="KW-0547">Nucleotide-binding</keyword>
<accession>A0ABU9T5T1</accession>
<protein>
    <recommendedName>
        <fullName evidence="9">Hydrogenobyrinate a,c-diamide synthase</fullName>
        <ecNumber evidence="9">6.3.5.9</ecNumber>
    </recommendedName>
    <alternativeName>
        <fullName evidence="9">Hydrogenobyrinic acid a,c-diamide synthase</fullName>
    </alternativeName>
</protein>
<proteinExistence type="inferred from homology"/>
<comment type="similarity">
    <text evidence="2">Belongs to the CobB/CobQ family. CobQ subfamily.</text>
</comment>
<comment type="similarity">
    <text evidence="9">Belongs to the CobB/CbiA family.</text>
</comment>
<evidence type="ECO:0000313" key="13">
    <source>
        <dbReference type="Proteomes" id="UP001477870"/>
    </source>
</evidence>
<evidence type="ECO:0000256" key="4">
    <source>
        <dbReference type="ARBA" id="ARBA00022598"/>
    </source>
</evidence>
<comment type="catalytic activity">
    <reaction evidence="9">
        <text>hydrogenobyrinate + 2 L-glutamine + 2 ATP + 2 H2O = hydrogenobyrinate a,c-diamide + 2 L-glutamate + 2 ADP + 2 phosphate + 2 H(+)</text>
        <dbReference type="Rhea" id="RHEA:12544"/>
        <dbReference type="ChEBI" id="CHEBI:15377"/>
        <dbReference type="ChEBI" id="CHEBI:15378"/>
        <dbReference type="ChEBI" id="CHEBI:29985"/>
        <dbReference type="ChEBI" id="CHEBI:30616"/>
        <dbReference type="ChEBI" id="CHEBI:43474"/>
        <dbReference type="ChEBI" id="CHEBI:58359"/>
        <dbReference type="ChEBI" id="CHEBI:77873"/>
        <dbReference type="ChEBI" id="CHEBI:77874"/>
        <dbReference type="ChEBI" id="CHEBI:456216"/>
        <dbReference type="EC" id="6.3.5.9"/>
    </reaction>
</comment>
<sequence>MNGFMIAAPHSGSGKTTVTLGLLRALRIAGVAVAPAKAGPDYIDPAFHAFASGELCFNLDPWAMRDDLIDDLAHKHGENRLLIVEAMMGLFDGAADGTGSAADLAEQLGLPIVFVVDCARMAQSVSALVSGYLNYRPSLRFAGIVLNRVGSVRHEQMLRAALKPLDVPILGVVMQDADLALPSRHLGLVQAREHKSLEGFLNKAGEIMGQSLDLDALTKLDAQLITIARPQLLPPLGQHIAIAVDDAFAFCYPHMVQGWRSAGAEISYFSPLADEGPVREADAIFLPGGYPELYAAQLAATKHFKRALRNAADRKIPIYGECGGYMVLGEAIIDADGKSHDMLGLLPLKTSFETRKRHLGYRKLKPLDGSPWQFDLKGHEFHYSTEIKRGVGEPLFAMRDALDNDLGEAGLRVGSVAGSYCHVIDRAA</sequence>
<comment type="pathway">
    <text evidence="9">Cofactor biosynthesis; adenosylcobalamin biosynthesis; cob(II)yrinate a,c-diamide from precorrin-2 (aerobic route): step 9/10.</text>
</comment>
<dbReference type="Gene3D" id="3.40.50.300">
    <property type="entry name" value="P-loop containing nucleotide triphosphate hydrolases"/>
    <property type="match status" value="1"/>
</dbReference>
<comment type="miscellaneous">
    <text evidence="9">The a and c carboxylates of hydrogenobyrinate are activated for nucleophilic attack via formation of a phosphorylated intermediate by ATP. CobB catalyzes first the amidation of the c-carboxylate, and then that of the a-carboxylate.</text>
</comment>